<gene>
    <name evidence="1" type="ORF">SAMEA4412677_02694</name>
</gene>
<dbReference type="Proteomes" id="UP000215196">
    <property type="component" value="Chromosome 1"/>
</dbReference>
<protein>
    <recommendedName>
        <fullName evidence="3">Lipoprotein</fullName>
    </recommendedName>
</protein>
<evidence type="ECO:0008006" key="3">
    <source>
        <dbReference type="Google" id="ProtNLM"/>
    </source>
</evidence>
<evidence type="ECO:0000313" key="1">
    <source>
        <dbReference type="EMBL" id="SNV51389.1"/>
    </source>
</evidence>
<sequence>MMMHLKFVPAMAGLALMTSCSVSNVKSTATVIKDCTGTYLRINREDYQVCNADILKNHQQGSTVSATYRKVQKCPELDGRIVCAMYHEKAGNIRIYTIN</sequence>
<dbReference type="AlphaFoldDB" id="A0A239XWM2"/>
<dbReference type="EMBL" id="LT906465">
    <property type="protein sequence ID" value="SNV51389.1"/>
    <property type="molecule type" value="Genomic_DNA"/>
</dbReference>
<organism evidence="1 2">
    <name type="scientific">Chryseobacterium taklimakanense</name>
    <dbReference type="NCBI Taxonomy" id="536441"/>
    <lineage>
        <taxon>Bacteria</taxon>
        <taxon>Pseudomonadati</taxon>
        <taxon>Bacteroidota</taxon>
        <taxon>Flavobacteriia</taxon>
        <taxon>Flavobacteriales</taxon>
        <taxon>Weeksellaceae</taxon>
        <taxon>Chryseobacterium group</taxon>
        <taxon>Chryseobacterium</taxon>
    </lineage>
</organism>
<accession>A0A239XWM2</accession>
<evidence type="ECO:0000313" key="2">
    <source>
        <dbReference type="Proteomes" id="UP000215196"/>
    </source>
</evidence>
<proteinExistence type="predicted"/>
<reference evidence="1 2" key="1">
    <citation type="submission" date="2017-06" db="EMBL/GenBank/DDBJ databases">
        <authorList>
            <consortium name="Pathogen Informatics"/>
        </authorList>
    </citation>
    <scope>NUCLEOTIDE SEQUENCE [LARGE SCALE GENOMIC DNA]</scope>
    <source>
        <strain evidence="1 2">NCTC13490</strain>
    </source>
</reference>
<name>A0A239XWM2_9FLAO</name>
<dbReference type="PROSITE" id="PS51257">
    <property type="entry name" value="PROKAR_LIPOPROTEIN"/>
    <property type="match status" value="1"/>
</dbReference>
<dbReference type="KEGG" id="ctak:4412677_02694"/>
<keyword evidence="2" id="KW-1185">Reference proteome</keyword>